<gene>
    <name evidence="2" type="ORF">C4541_12070</name>
</gene>
<comment type="caution">
    <text evidence="2">The sequence shown here is derived from an EMBL/GenBank/DDBJ whole genome shotgun (WGS) entry which is preliminary data.</text>
</comment>
<dbReference type="EMBL" id="QZJZ01000093">
    <property type="protein sequence ID" value="RJP56590.1"/>
    <property type="molecule type" value="Genomic_DNA"/>
</dbReference>
<protein>
    <recommendedName>
        <fullName evidence="4">PEP-CTERM sorting domain-containing protein</fullName>
    </recommendedName>
</protein>
<organism evidence="2 3">
    <name type="scientific">Candidatus Auribacter fodinae</name>
    <dbReference type="NCBI Taxonomy" id="2093366"/>
    <lineage>
        <taxon>Bacteria</taxon>
        <taxon>Pseudomonadati</taxon>
        <taxon>Candidatus Auribacterota</taxon>
        <taxon>Candidatus Auribacteria</taxon>
        <taxon>Candidatus Auribacterales</taxon>
        <taxon>Candidatus Auribacteraceae</taxon>
        <taxon>Candidatus Auribacter</taxon>
    </lineage>
</organism>
<evidence type="ECO:0000313" key="2">
    <source>
        <dbReference type="EMBL" id="RJP56590.1"/>
    </source>
</evidence>
<evidence type="ECO:0000256" key="1">
    <source>
        <dbReference type="SAM" id="SignalP"/>
    </source>
</evidence>
<sequence length="400" mass="43856">MKIFEAKSLMFFFFLLSITMLFTQKANCTVSISDITRNGNDYLFVFEDGDGNEKGVSGQLKSNTGSAIGSSFTINTYTLNEQSKPSVASDNTNFLVTWQSAYQDGYASGIYGQFISSNGSKVGSEFRINAYTASDPSVGYNGSNYLTVWDGQDGNYTGIYGQRISAEGTKIGSEFQINTYTQYDQRNPSVTPNSDNFLITWESGWHTGSGQDGDRHGIFGQIVSGDGALIGSELQINTYTIESQLNSCVASNDENYFVVWMSQDQDGNDLGVFGQLISRNGDLVGDEIQINTYTDGIQGEPYVVSNGDNFLVTWLSNGFSQSGIYGQFFDSNGMFLGDEFKISNGSIIVTATDGQNYLVRYDNGWGILNSPEAVPEPSVILLFAFIGIPFLMNTKKHDRN</sequence>
<evidence type="ECO:0008006" key="4">
    <source>
        <dbReference type="Google" id="ProtNLM"/>
    </source>
</evidence>
<feature type="signal peptide" evidence="1">
    <location>
        <begin position="1"/>
        <end position="26"/>
    </location>
</feature>
<keyword evidence="1" id="KW-0732">Signal</keyword>
<accession>A0A3A4QRC8</accession>
<name>A0A3A4QRC8_9BACT</name>
<dbReference type="Proteomes" id="UP000266426">
    <property type="component" value="Unassembled WGS sequence"/>
</dbReference>
<reference evidence="2 3" key="1">
    <citation type="journal article" date="2017" name="ISME J.">
        <title>Energy and carbon metabolisms in a deep terrestrial subsurface fluid microbial community.</title>
        <authorList>
            <person name="Momper L."/>
            <person name="Jungbluth S.P."/>
            <person name="Lee M.D."/>
            <person name="Amend J.P."/>
        </authorList>
    </citation>
    <scope>NUCLEOTIDE SEQUENCE [LARGE SCALE GENOMIC DNA]</scope>
    <source>
        <strain evidence="2">SURF_26</strain>
    </source>
</reference>
<evidence type="ECO:0000313" key="3">
    <source>
        <dbReference type="Proteomes" id="UP000266426"/>
    </source>
</evidence>
<proteinExistence type="predicted"/>
<dbReference type="AlphaFoldDB" id="A0A3A4QRC8"/>
<feature type="chain" id="PRO_5017377567" description="PEP-CTERM sorting domain-containing protein" evidence="1">
    <location>
        <begin position="27"/>
        <end position="400"/>
    </location>
</feature>